<dbReference type="Proteomes" id="UP000472265">
    <property type="component" value="Chromosome 7"/>
</dbReference>
<dbReference type="GO" id="GO:0060255">
    <property type="term" value="P:regulation of macromolecule metabolic process"/>
    <property type="evidence" value="ECO:0007669"/>
    <property type="project" value="UniProtKB-ARBA"/>
</dbReference>
<dbReference type="InterPro" id="IPR003653">
    <property type="entry name" value="Peptidase_C48_C"/>
</dbReference>
<feature type="region of interest" description="Disordered" evidence="5">
    <location>
        <begin position="12"/>
        <end position="33"/>
    </location>
</feature>
<keyword evidence="4" id="KW-0788">Thiol protease</keyword>
<evidence type="ECO:0000313" key="8">
    <source>
        <dbReference type="Proteomes" id="UP000472265"/>
    </source>
</evidence>
<dbReference type="Pfam" id="PF02902">
    <property type="entry name" value="Peptidase_C48"/>
    <property type="match status" value="1"/>
</dbReference>
<name>A0A671U4L5_SPAAU</name>
<evidence type="ECO:0000256" key="3">
    <source>
        <dbReference type="ARBA" id="ARBA00022801"/>
    </source>
</evidence>
<dbReference type="Gene3D" id="3.40.395.10">
    <property type="entry name" value="Adenoviral Proteinase, Chain A"/>
    <property type="match status" value="1"/>
</dbReference>
<keyword evidence="2" id="KW-0645">Protease</keyword>
<dbReference type="GO" id="GO:0016929">
    <property type="term" value="F:deSUMOylase activity"/>
    <property type="evidence" value="ECO:0007669"/>
    <property type="project" value="TreeGrafter"/>
</dbReference>
<evidence type="ECO:0000259" key="6">
    <source>
        <dbReference type="PROSITE" id="PS50600"/>
    </source>
</evidence>
<dbReference type="FunFam" id="3.40.395.10:FF:000001">
    <property type="entry name" value="Sentrin-specific protease 1"/>
    <property type="match status" value="1"/>
</dbReference>
<evidence type="ECO:0000256" key="4">
    <source>
        <dbReference type="ARBA" id="ARBA00022807"/>
    </source>
</evidence>
<reference evidence="7" key="1">
    <citation type="submission" date="2021-04" db="EMBL/GenBank/DDBJ databases">
        <authorList>
            <consortium name="Wellcome Sanger Institute Data Sharing"/>
        </authorList>
    </citation>
    <scope>NUCLEOTIDE SEQUENCE [LARGE SCALE GENOMIC DNA]</scope>
</reference>
<reference evidence="7" key="2">
    <citation type="submission" date="2025-08" db="UniProtKB">
        <authorList>
            <consortium name="Ensembl"/>
        </authorList>
    </citation>
    <scope>IDENTIFICATION</scope>
</reference>
<sequence>VATWMRNNVSPTLRNILPASPGPPPGDPQPSTSAAVWAKSLFSGVASSSSMYEKTFPIKVVQSPTHSTSSGHAHRARPHCTAQESVHEEEKEVYRQLLTMVSGGQSSFLHNACYKAYIKMFLFVSDMFFAEKLNESLLGCFISTHNYICLYLHSVPCFQAELWIKELTSMYDSRARERRRQIEEQEALAAQLLRQRLSEEGQRSPHVEVHVRVPLEKEVPLTLVIEQPKPLEEKPEFPELTEEMEADVNRALRGGGSHEVLSEGFGLSLTRKDLQTLSNLNWLNDEVINFYMNLLVERSKDPNLPSVNTFNTFFYPKLRCSGYSTVRRWTKKMDIFAKDILLVPVHLGVHWCLSVVDFRKKAILYFDSMGGNNDEACRILFDYLQQESKDKKGKALDTSGWILHSKKRSEIPQQMNGSDCGMFTCKYADYITKDKPITFTQKHMPYFRRRMVWEIVNHKLL</sequence>
<dbReference type="PANTHER" id="PTHR12606">
    <property type="entry name" value="SENTRIN/SUMO-SPECIFIC PROTEASE"/>
    <property type="match status" value="1"/>
</dbReference>
<evidence type="ECO:0000256" key="2">
    <source>
        <dbReference type="ARBA" id="ARBA00022670"/>
    </source>
</evidence>
<dbReference type="PROSITE" id="PS50600">
    <property type="entry name" value="ULP_PROTEASE"/>
    <property type="match status" value="1"/>
</dbReference>
<keyword evidence="8" id="KW-1185">Reference proteome</keyword>
<dbReference type="GO" id="GO:0005634">
    <property type="term" value="C:nucleus"/>
    <property type="evidence" value="ECO:0007669"/>
    <property type="project" value="TreeGrafter"/>
</dbReference>
<evidence type="ECO:0000256" key="5">
    <source>
        <dbReference type="SAM" id="MobiDB-lite"/>
    </source>
</evidence>
<dbReference type="GO" id="GO:0006508">
    <property type="term" value="P:proteolysis"/>
    <property type="evidence" value="ECO:0007669"/>
    <property type="project" value="UniProtKB-KW"/>
</dbReference>
<dbReference type="Ensembl" id="ENSSAUT00010009239.1">
    <property type="protein sequence ID" value="ENSSAUP00010008638.1"/>
    <property type="gene ID" value="ENSSAUG00010004211.1"/>
</dbReference>
<evidence type="ECO:0000256" key="1">
    <source>
        <dbReference type="ARBA" id="ARBA00005234"/>
    </source>
</evidence>
<dbReference type="GeneTree" id="ENSGT00940000155489"/>
<protein>
    <submittedName>
        <fullName evidence="7">SUMO specific peptidase 1</fullName>
    </submittedName>
</protein>
<dbReference type="InterPro" id="IPR038765">
    <property type="entry name" value="Papain-like_cys_pep_sf"/>
</dbReference>
<keyword evidence="3" id="KW-0378">Hydrolase</keyword>
<gene>
    <name evidence="7" type="primary">senp1</name>
</gene>
<evidence type="ECO:0000313" key="7">
    <source>
        <dbReference type="Ensembl" id="ENSSAUP00010008638.1"/>
    </source>
</evidence>
<organism evidence="7 8">
    <name type="scientific">Sparus aurata</name>
    <name type="common">Gilthead sea bream</name>
    <dbReference type="NCBI Taxonomy" id="8175"/>
    <lineage>
        <taxon>Eukaryota</taxon>
        <taxon>Metazoa</taxon>
        <taxon>Chordata</taxon>
        <taxon>Craniata</taxon>
        <taxon>Vertebrata</taxon>
        <taxon>Euteleostomi</taxon>
        <taxon>Actinopterygii</taxon>
        <taxon>Neopterygii</taxon>
        <taxon>Teleostei</taxon>
        <taxon>Neoteleostei</taxon>
        <taxon>Acanthomorphata</taxon>
        <taxon>Eupercaria</taxon>
        <taxon>Spariformes</taxon>
        <taxon>Sparidae</taxon>
        <taxon>Sparus</taxon>
    </lineage>
</organism>
<dbReference type="GO" id="GO:0016926">
    <property type="term" value="P:protein desumoylation"/>
    <property type="evidence" value="ECO:0007669"/>
    <property type="project" value="TreeGrafter"/>
</dbReference>
<dbReference type="AlphaFoldDB" id="A0A671U4L5"/>
<proteinExistence type="inferred from homology"/>
<feature type="domain" description="Ubiquitin-like protease family profile" evidence="6">
    <location>
        <begin position="267"/>
        <end position="431"/>
    </location>
</feature>
<dbReference type="SUPFAM" id="SSF54001">
    <property type="entry name" value="Cysteine proteinases"/>
    <property type="match status" value="1"/>
</dbReference>
<dbReference type="PANTHER" id="PTHR12606:SF30">
    <property type="entry name" value="SENTRIN-SPECIFIC PROTEASE 1"/>
    <property type="match status" value="1"/>
</dbReference>
<accession>A0A671U4L5</accession>
<reference evidence="7" key="3">
    <citation type="submission" date="2025-09" db="UniProtKB">
        <authorList>
            <consortium name="Ensembl"/>
        </authorList>
    </citation>
    <scope>IDENTIFICATION</scope>
</reference>
<comment type="similarity">
    <text evidence="1">Belongs to the peptidase C48 family.</text>
</comment>
<dbReference type="GO" id="GO:0080090">
    <property type="term" value="P:regulation of primary metabolic process"/>
    <property type="evidence" value="ECO:0007669"/>
    <property type="project" value="UniProtKB-ARBA"/>
</dbReference>